<name>A0AAW5K2J3_9BACT</name>
<evidence type="ECO:0000259" key="3">
    <source>
        <dbReference type="Pfam" id="PF08541"/>
    </source>
</evidence>
<evidence type="ECO:0000256" key="1">
    <source>
        <dbReference type="ARBA" id="ARBA00022679"/>
    </source>
</evidence>
<feature type="domain" description="Beta-ketoacyl-[acyl-carrier-protein] synthase III N-terminal" evidence="4">
    <location>
        <begin position="104"/>
        <end position="181"/>
    </location>
</feature>
<reference evidence="5 6" key="1">
    <citation type="submission" date="2022-06" db="EMBL/GenBank/DDBJ databases">
        <title>Isolation of gut microbiota from human fecal samples.</title>
        <authorList>
            <person name="Pamer E.G."/>
            <person name="Barat B."/>
            <person name="Waligurski E."/>
            <person name="Medina S."/>
            <person name="Paddock L."/>
            <person name="Mostad J."/>
        </authorList>
    </citation>
    <scope>NUCLEOTIDE SEQUENCE [LARGE SCALE GENOMIC DNA]</scope>
    <source>
        <strain evidence="5 6">DFI.9.90</strain>
    </source>
</reference>
<accession>A0AAW5K2J3</accession>
<organism evidence="5 6">
    <name type="scientific">Cloacibacillus evryensis</name>
    <dbReference type="NCBI Taxonomy" id="508460"/>
    <lineage>
        <taxon>Bacteria</taxon>
        <taxon>Thermotogati</taxon>
        <taxon>Synergistota</taxon>
        <taxon>Synergistia</taxon>
        <taxon>Synergistales</taxon>
        <taxon>Synergistaceae</taxon>
        <taxon>Cloacibacillus</taxon>
    </lineage>
</organism>
<dbReference type="GO" id="GO:0006633">
    <property type="term" value="P:fatty acid biosynthetic process"/>
    <property type="evidence" value="ECO:0007669"/>
    <property type="project" value="InterPro"/>
</dbReference>
<dbReference type="CDD" id="cd00830">
    <property type="entry name" value="KAS_III"/>
    <property type="match status" value="1"/>
</dbReference>
<dbReference type="AlphaFoldDB" id="A0AAW5K2J3"/>
<gene>
    <name evidence="5" type="ORF">NE630_00835</name>
</gene>
<proteinExistence type="predicted"/>
<dbReference type="GO" id="GO:0044550">
    <property type="term" value="P:secondary metabolite biosynthetic process"/>
    <property type="evidence" value="ECO:0007669"/>
    <property type="project" value="TreeGrafter"/>
</dbReference>
<dbReference type="PANTHER" id="PTHR34069">
    <property type="entry name" value="3-OXOACYL-[ACYL-CARRIER-PROTEIN] SYNTHASE 3"/>
    <property type="match status" value="1"/>
</dbReference>
<dbReference type="InterPro" id="IPR013747">
    <property type="entry name" value="ACP_syn_III_C"/>
</dbReference>
<dbReference type="PANTHER" id="PTHR34069:SF2">
    <property type="entry name" value="BETA-KETOACYL-[ACYL-CARRIER-PROTEIN] SYNTHASE III"/>
    <property type="match status" value="1"/>
</dbReference>
<dbReference type="Pfam" id="PF08541">
    <property type="entry name" value="ACP_syn_III_C"/>
    <property type="match status" value="1"/>
</dbReference>
<evidence type="ECO:0000313" key="6">
    <source>
        <dbReference type="Proteomes" id="UP001205919"/>
    </source>
</evidence>
<protein>
    <submittedName>
        <fullName evidence="5">Ketoacyl-ACP synthase III</fullName>
    </submittedName>
</protein>
<dbReference type="Proteomes" id="UP001205919">
    <property type="component" value="Unassembled WGS sequence"/>
</dbReference>
<dbReference type="GO" id="GO:0004315">
    <property type="term" value="F:3-oxoacyl-[acyl-carrier-protein] synthase activity"/>
    <property type="evidence" value="ECO:0007669"/>
    <property type="project" value="InterPro"/>
</dbReference>
<sequence>MLISYYLPSNTLTNETLETLYAAPSWTAAKIYRKTGIKSRPVAGTELVSDMAVRAAENLFNEYGISPQSVDFILLCTQSPDYLLPTTACIVQHRLGIPTTAGAFDYNLGCSGYVYGLAAAKGLLYAGVAKNILLITSETYTKHINPLDRSTKTVFGDAAAATYLTAEDAGKIGEFVLGTDGGGASNLIVPSSGMALAKNLQTAVEREDDNGNIRSEDNIYMNGPEIYAFTLRAVPRLVSDILEKNGLTMDDIDYVILHQANRLVLTSLRDKLEIPEEKFCIDVEELGNTVSSTIPIAIKRASERLPEKLHLGAKILIAGFGVGYSWGGTVITL</sequence>
<feature type="domain" description="Beta-ketoacyl-[acyl-carrier-protein] synthase III C-terminal" evidence="3">
    <location>
        <begin position="242"/>
        <end position="332"/>
    </location>
</feature>
<dbReference type="InterPro" id="IPR013751">
    <property type="entry name" value="ACP_syn_III_N"/>
</dbReference>
<evidence type="ECO:0000313" key="5">
    <source>
        <dbReference type="EMBL" id="MCQ4812963.1"/>
    </source>
</evidence>
<keyword evidence="1" id="KW-0808">Transferase</keyword>
<keyword evidence="2" id="KW-0012">Acyltransferase</keyword>
<dbReference type="Gene3D" id="3.40.47.10">
    <property type="match status" value="1"/>
</dbReference>
<evidence type="ECO:0000259" key="4">
    <source>
        <dbReference type="Pfam" id="PF08545"/>
    </source>
</evidence>
<dbReference type="SUPFAM" id="SSF53901">
    <property type="entry name" value="Thiolase-like"/>
    <property type="match status" value="1"/>
</dbReference>
<dbReference type="EMBL" id="JANFYT010000001">
    <property type="protein sequence ID" value="MCQ4812963.1"/>
    <property type="molecule type" value="Genomic_DNA"/>
</dbReference>
<dbReference type="NCBIfam" id="NF006829">
    <property type="entry name" value="PRK09352.1"/>
    <property type="match status" value="1"/>
</dbReference>
<keyword evidence="6" id="KW-1185">Reference proteome</keyword>
<dbReference type="RefSeq" id="WP_256181162.1">
    <property type="nucleotide sequence ID" value="NZ_JANFYT010000001.1"/>
</dbReference>
<dbReference type="InterPro" id="IPR016039">
    <property type="entry name" value="Thiolase-like"/>
</dbReference>
<dbReference type="Pfam" id="PF08545">
    <property type="entry name" value="ACP_syn_III"/>
    <property type="match status" value="1"/>
</dbReference>
<evidence type="ECO:0000256" key="2">
    <source>
        <dbReference type="ARBA" id="ARBA00023315"/>
    </source>
</evidence>
<comment type="caution">
    <text evidence="5">The sequence shown here is derived from an EMBL/GenBank/DDBJ whole genome shotgun (WGS) entry which is preliminary data.</text>
</comment>